<dbReference type="InterPro" id="IPR015797">
    <property type="entry name" value="NUDIX_hydrolase-like_dom_sf"/>
</dbReference>
<keyword evidence="1" id="KW-0378">Hydrolase</keyword>
<feature type="domain" description="Nudix hydrolase" evidence="2">
    <location>
        <begin position="91"/>
        <end position="218"/>
    </location>
</feature>
<reference evidence="3" key="1">
    <citation type="submission" date="2021-02" db="EMBL/GenBank/DDBJ databases">
        <title>Fulvivirga sp. S481 isolated from sea water.</title>
        <authorList>
            <person name="Bae S.S."/>
            <person name="Baek K."/>
        </authorList>
    </citation>
    <scope>NUCLEOTIDE SEQUENCE</scope>
    <source>
        <strain evidence="3">S481</strain>
    </source>
</reference>
<dbReference type="Proteomes" id="UP000662783">
    <property type="component" value="Chromosome"/>
</dbReference>
<gene>
    <name evidence="3" type="ORF">JR347_08310</name>
</gene>
<dbReference type="PANTHER" id="PTHR43736">
    <property type="entry name" value="ADP-RIBOSE PYROPHOSPHATASE"/>
    <property type="match status" value="1"/>
</dbReference>
<dbReference type="EMBL" id="CP070608">
    <property type="protein sequence ID" value="QSE99076.1"/>
    <property type="molecule type" value="Genomic_DNA"/>
</dbReference>
<dbReference type="Pfam" id="PF00293">
    <property type="entry name" value="NUDIX"/>
    <property type="match status" value="1"/>
</dbReference>
<dbReference type="PANTHER" id="PTHR43736:SF1">
    <property type="entry name" value="DIHYDRONEOPTERIN TRIPHOSPHATE DIPHOSPHATASE"/>
    <property type="match status" value="1"/>
</dbReference>
<proteinExistence type="predicted"/>
<evidence type="ECO:0000259" key="2">
    <source>
        <dbReference type="PROSITE" id="PS51462"/>
    </source>
</evidence>
<dbReference type="PROSITE" id="PS51462">
    <property type="entry name" value="NUDIX"/>
    <property type="match status" value="1"/>
</dbReference>
<dbReference type="InterPro" id="IPR020084">
    <property type="entry name" value="NUDIX_hydrolase_CS"/>
</dbReference>
<evidence type="ECO:0000313" key="3">
    <source>
        <dbReference type="EMBL" id="QSE99076.1"/>
    </source>
</evidence>
<sequence length="239" mass="28339">MNLFINDIPVQILDALHKPDKRDFNTIINAEVEPITKAKLLHRVWVKNAKIDEIEKILDVLDTTSLSGLISLTLTVEHYDIVKTFLKKKFKIIKAAGGLVRKKDKILMIYRLKKWDLPKGKFEKDEKPKQAAQREVEEECNIKVNLREKICTTWHTYTMKKKQILKKTTWYSMDIVRDKDMMPQIEEDIEEVRWMTPKEVFHALEHSYKSISFVFDRYFAQEKEKARIKEEAEKTQSNV</sequence>
<dbReference type="GO" id="GO:0016787">
    <property type="term" value="F:hydrolase activity"/>
    <property type="evidence" value="ECO:0007669"/>
    <property type="project" value="UniProtKB-KW"/>
</dbReference>
<dbReference type="Gene3D" id="3.90.79.10">
    <property type="entry name" value="Nucleoside Triphosphate Pyrophosphohydrolase"/>
    <property type="match status" value="1"/>
</dbReference>
<protein>
    <submittedName>
        <fullName evidence="3">NUDIX domain-containing protein</fullName>
    </submittedName>
</protein>
<dbReference type="KEGG" id="fuv:JR347_08310"/>
<dbReference type="InterPro" id="IPR000086">
    <property type="entry name" value="NUDIX_hydrolase_dom"/>
</dbReference>
<dbReference type="CDD" id="cd03673">
    <property type="entry name" value="NUDIX_Ap6A_hydrolase"/>
    <property type="match status" value="1"/>
</dbReference>
<dbReference type="AlphaFoldDB" id="A0A974WIJ1"/>
<evidence type="ECO:0000313" key="4">
    <source>
        <dbReference type="Proteomes" id="UP000662783"/>
    </source>
</evidence>
<dbReference type="PROSITE" id="PS00893">
    <property type="entry name" value="NUDIX_BOX"/>
    <property type="match status" value="1"/>
</dbReference>
<evidence type="ECO:0000256" key="1">
    <source>
        <dbReference type="ARBA" id="ARBA00022801"/>
    </source>
</evidence>
<accession>A0A974WIJ1</accession>
<dbReference type="RefSeq" id="WP_205723587.1">
    <property type="nucleotide sequence ID" value="NZ_CP070608.1"/>
</dbReference>
<name>A0A974WIJ1_9BACT</name>
<keyword evidence="4" id="KW-1185">Reference proteome</keyword>
<organism evidence="3 4">
    <name type="scientific">Fulvivirga lutea</name>
    <dbReference type="NCBI Taxonomy" id="2810512"/>
    <lineage>
        <taxon>Bacteria</taxon>
        <taxon>Pseudomonadati</taxon>
        <taxon>Bacteroidota</taxon>
        <taxon>Cytophagia</taxon>
        <taxon>Cytophagales</taxon>
        <taxon>Fulvivirgaceae</taxon>
        <taxon>Fulvivirga</taxon>
    </lineage>
</organism>
<dbReference type="SUPFAM" id="SSF55811">
    <property type="entry name" value="Nudix"/>
    <property type="match status" value="1"/>
</dbReference>